<evidence type="ECO:0000313" key="3">
    <source>
        <dbReference type="Proteomes" id="UP000285532"/>
    </source>
</evidence>
<name>A0A422M309_LACPA</name>
<proteinExistence type="predicted"/>
<gene>
    <name evidence="2" type="ORF">FAM18172_02945</name>
</gene>
<accession>A0A422M309</accession>
<dbReference type="RefSeq" id="WP_128519120.1">
    <property type="nucleotide sequence ID" value="NZ_LKFU01000118.1"/>
</dbReference>
<evidence type="ECO:0000259" key="1">
    <source>
        <dbReference type="Pfam" id="PF09643"/>
    </source>
</evidence>
<dbReference type="AlphaFoldDB" id="A0A422M309"/>
<dbReference type="Gene3D" id="2.30.30.290">
    <property type="entry name" value="YopX-like domains"/>
    <property type="match status" value="1"/>
</dbReference>
<organism evidence="2 3">
    <name type="scientific">Lacticaseibacillus paracasei</name>
    <name type="common">Lactobacillus paracasei</name>
    <dbReference type="NCBI Taxonomy" id="1597"/>
    <lineage>
        <taxon>Bacteria</taxon>
        <taxon>Bacillati</taxon>
        <taxon>Bacillota</taxon>
        <taxon>Bacilli</taxon>
        <taxon>Lactobacillales</taxon>
        <taxon>Lactobacillaceae</taxon>
        <taxon>Lacticaseibacillus</taxon>
    </lineage>
</organism>
<sequence>MTRKIKFRAWIEETWNETDDYVEPMTIQQMIHSKESTFSLEQLNDLVDFEQFTGLTDANGKEIYEGDIVKFFGANKKIKVKNEFGIIVYKADRYGAGFNSIIQNKEHGYGGINIAQDIVVGNVHENPELLEGKQ</sequence>
<dbReference type="EMBL" id="LKFU01000118">
    <property type="protein sequence ID" value="RND81473.1"/>
    <property type="molecule type" value="Genomic_DNA"/>
</dbReference>
<feature type="domain" description="YopX protein" evidence="1">
    <location>
        <begin position="6"/>
        <end position="131"/>
    </location>
</feature>
<protein>
    <submittedName>
        <fullName evidence="2">YopX protein</fullName>
    </submittedName>
</protein>
<reference evidence="2 3" key="1">
    <citation type="journal article" date="2018" name="Front. Microbiol.">
        <title>Conversion of Methionine to Cysteine in Lactobacillus paracasei Depends on the Highly Mobile cysK-ctl-cysE Gene Cluster.</title>
        <authorList>
            <person name="Wuthrich D."/>
            <person name="Irmler S."/>
            <person name="Berthoud H."/>
            <person name="Guggenbuhl B."/>
            <person name="Eugster E."/>
            <person name="Bruggmann R."/>
        </authorList>
    </citation>
    <scope>NUCLEOTIDE SEQUENCE [LARGE SCALE GENOMIC DNA]</scope>
    <source>
        <strain evidence="2 3">FAM18172</strain>
    </source>
</reference>
<comment type="caution">
    <text evidence="2">The sequence shown here is derived from an EMBL/GenBank/DDBJ whole genome shotgun (WGS) entry which is preliminary data.</text>
</comment>
<evidence type="ECO:0000313" key="2">
    <source>
        <dbReference type="EMBL" id="RND81473.1"/>
    </source>
</evidence>
<dbReference type="Proteomes" id="UP000285532">
    <property type="component" value="Unassembled WGS sequence"/>
</dbReference>
<dbReference type="SUPFAM" id="SSF159006">
    <property type="entry name" value="YopX-like"/>
    <property type="match status" value="1"/>
</dbReference>
<dbReference type="InterPro" id="IPR023385">
    <property type="entry name" value="YopX-like_C"/>
</dbReference>
<dbReference type="Pfam" id="PF09643">
    <property type="entry name" value="YopX"/>
    <property type="match status" value="1"/>
</dbReference>
<dbReference type="InterPro" id="IPR019096">
    <property type="entry name" value="YopX_protein"/>
</dbReference>